<reference evidence="2" key="1">
    <citation type="journal article" date="2019" name="Int. J. Syst. Evol. Microbiol.">
        <title>The Global Catalogue of Microorganisms (GCM) 10K type strain sequencing project: providing services to taxonomists for standard genome sequencing and annotation.</title>
        <authorList>
            <consortium name="The Broad Institute Genomics Platform"/>
            <consortium name="The Broad Institute Genome Sequencing Center for Infectious Disease"/>
            <person name="Wu L."/>
            <person name="Ma J."/>
        </authorList>
    </citation>
    <scope>NUCLEOTIDE SEQUENCE [LARGE SCALE GENOMIC DNA]</scope>
    <source>
        <strain evidence="2">JCM 17017</strain>
    </source>
</reference>
<dbReference type="InterPro" id="IPR023159">
    <property type="entry name" value="SO1590-like_sf"/>
</dbReference>
<dbReference type="Pfam" id="PF11528">
    <property type="entry name" value="DUF3224"/>
    <property type="match status" value="1"/>
</dbReference>
<dbReference type="Gene3D" id="2.40.350.10">
    <property type="entry name" value="SO1590-like"/>
    <property type="match status" value="1"/>
</dbReference>
<name>A0ABP7JRK4_9PSEU</name>
<gene>
    <name evidence="1" type="ORF">GCM10022380_82920</name>
</gene>
<sequence>MSGKGVTLGPMTNTFTMRTWDEKVVSGPEDGPRYAHAHATFTYSGLIEGESACDYLLYYPGEGYTGSPQTAPGFERIEGSVNGRKGSFVIRHDVAYGADGIQGTFTVVEGSGTGELTGLTGTGTIGGASETVNYTFDHRL</sequence>
<accession>A0ABP7JRK4</accession>
<dbReference type="SUPFAM" id="SSF159238">
    <property type="entry name" value="SO1590-like"/>
    <property type="match status" value="1"/>
</dbReference>
<dbReference type="EMBL" id="BAABCM010000020">
    <property type="protein sequence ID" value="GAA3852422.1"/>
    <property type="molecule type" value="Genomic_DNA"/>
</dbReference>
<comment type="caution">
    <text evidence="1">The sequence shown here is derived from an EMBL/GenBank/DDBJ whole genome shotgun (WGS) entry which is preliminary data.</text>
</comment>
<organism evidence="1 2">
    <name type="scientific">Amycolatopsis tucumanensis</name>
    <dbReference type="NCBI Taxonomy" id="401106"/>
    <lineage>
        <taxon>Bacteria</taxon>
        <taxon>Bacillati</taxon>
        <taxon>Actinomycetota</taxon>
        <taxon>Actinomycetes</taxon>
        <taxon>Pseudonocardiales</taxon>
        <taxon>Pseudonocardiaceae</taxon>
        <taxon>Amycolatopsis</taxon>
    </lineage>
</organism>
<protein>
    <recommendedName>
        <fullName evidence="3">DUF3224 domain-containing protein</fullName>
    </recommendedName>
</protein>
<dbReference type="InterPro" id="IPR021607">
    <property type="entry name" value="DUF3224"/>
</dbReference>
<evidence type="ECO:0000313" key="1">
    <source>
        <dbReference type="EMBL" id="GAA3852422.1"/>
    </source>
</evidence>
<evidence type="ECO:0000313" key="2">
    <source>
        <dbReference type="Proteomes" id="UP001501624"/>
    </source>
</evidence>
<proteinExistence type="predicted"/>
<evidence type="ECO:0008006" key="3">
    <source>
        <dbReference type="Google" id="ProtNLM"/>
    </source>
</evidence>
<dbReference type="Proteomes" id="UP001501624">
    <property type="component" value="Unassembled WGS sequence"/>
</dbReference>
<keyword evidence="2" id="KW-1185">Reference proteome</keyword>